<dbReference type="Proteomes" id="UP000254040">
    <property type="component" value="Unassembled WGS sequence"/>
</dbReference>
<organism evidence="2 3">
    <name type="scientific">Legionella moravica</name>
    <dbReference type="NCBI Taxonomy" id="39962"/>
    <lineage>
        <taxon>Bacteria</taxon>
        <taxon>Pseudomonadati</taxon>
        <taxon>Pseudomonadota</taxon>
        <taxon>Gammaproteobacteria</taxon>
        <taxon>Legionellales</taxon>
        <taxon>Legionellaceae</taxon>
        <taxon>Legionella</taxon>
    </lineage>
</organism>
<dbReference type="InterPro" id="IPR047647">
    <property type="entry name" value="ISAs1_transpos"/>
</dbReference>
<dbReference type="RefSeq" id="WP_081675650.1">
    <property type="nucleotide sequence ID" value="NZ_UGOG01000001.1"/>
</dbReference>
<gene>
    <name evidence="2" type="ORF">NCTC12239_00056</name>
</gene>
<dbReference type="AlphaFoldDB" id="A0A378JRD4"/>
<evidence type="ECO:0000259" key="1">
    <source>
        <dbReference type="Pfam" id="PF13808"/>
    </source>
</evidence>
<feature type="domain" description="H repeat-associated protein N-terminal" evidence="1">
    <location>
        <begin position="13"/>
        <end position="98"/>
    </location>
</feature>
<evidence type="ECO:0000313" key="2">
    <source>
        <dbReference type="EMBL" id="STX61153.1"/>
    </source>
</evidence>
<name>A0A378JRD4_9GAMM</name>
<proteinExistence type="predicted"/>
<dbReference type="InterPro" id="IPR032806">
    <property type="entry name" value="YbfD_N"/>
</dbReference>
<accession>A0A378JRD4</accession>
<dbReference type="Pfam" id="PF13808">
    <property type="entry name" value="DDE_Tnp_1_assoc"/>
    <property type="match status" value="1"/>
</dbReference>
<dbReference type="OrthoDB" id="5635901at2"/>
<protein>
    <submittedName>
        <fullName evidence="2">Transposase IS4 family protein</fullName>
    </submittedName>
</protein>
<dbReference type="NCBIfam" id="NF033564">
    <property type="entry name" value="transpos_ISAs1"/>
    <property type="match status" value="1"/>
</dbReference>
<sequence>MMSSEDVPGFLYHFDTLEDPRIDRKKLYPLTELLFVVICANLCGAQSWRDFVTFGEEQLDYLRRFLPFENGIPSKNTYARVFSILNLDEFKKCFISWIQSFQQALGNLIAIDGKTLKKFKDMSIRRLQKKAGWGDSTLDMILMAAL</sequence>
<dbReference type="EMBL" id="UGOG01000001">
    <property type="protein sequence ID" value="STX61153.1"/>
    <property type="molecule type" value="Genomic_DNA"/>
</dbReference>
<dbReference type="InterPro" id="IPR051698">
    <property type="entry name" value="Transposase_11-like"/>
</dbReference>
<evidence type="ECO:0000313" key="3">
    <source>
        <dbReference type="Proteomes" id="UP000254040"/>
    </source>
</evidence>
<reference evidence="2 3" key="1">
    <citation type="submission" date="2018-06" db="EMBL/GenBank/DDBJ databases">
        <authorList>
            <consortium name="Pathogen Informatics"/>
            <person name="Doyle S."/>
        </authorList>
    </citation>
    <scope>NUCLEOTIDE SEQUENCE [LARGE SCALE GENOMIC DNA]</scope>
    <source>
        <strain evidence="2 3">NCTC12239</strain>
    </source>
</reference>
<dbReference type="PANTHER" id="PTHR30298:SF0">
    <property type="entry name" value="PROTEIN YBFL-RELATED"/>
    <property type="match status" value="1"/>
</dbReference>
<dbReference type="PANTHER" id="PTHR30298">
    <property type="entry name" value="H REPEAT-ASSOCIATED PREDICTED TRANSPOSASE"/>
    <property type="match status" value="1"/>
</dbReference>